<proteinExistence type="predicted"/>
<dbReference type="SMART" id="SM00320">
    <property type="entry name" value="WD40"/>
    <property type="match status" value="4"/>
</dbReference>
<dbReference type="EMBL" id="CP017599">
    <property type="protein sequence ID" value="AOX03740.1"/>
    <property type="molecule type" value="Genomic_DNA"/>
</dbReference>
<feature type="repeat" description="WD" evidence="3">
    <location>
        <begin position="59"/>
        <end position="100"/>
    </location>
</feature>
<dbReference type="PANTHER" id="PTHR22847">
    <property type="entry name" value="WD40 REPEAT PROTEIN"/>
    <property type="match status" value="1"/>
</dbReference>
<sequence>MVPCYKPSTIAFAEANSPLGYLLVTSISFSPNGKTIASASSDGNVRLWNVENGTLVQTLEAHSSWSTSVSFSPNGKSLASGGDDTIVKLWNLETTEPQTLNSHLDNVTSVSFSPNGKILASASNHRTVKLWKVADGTELQTLEGHSGWVNSISFSPDGKTLASASEDNTLKLWNLDLDLDDLIRLGCDWLTNYLATHPEEEEIRKICQHG</sequence>
<dbReference type="OrthoDB" id="462017at2"/>
<dbReference type="RefSeq" id="WP_070396109.1">
    <property type="nucleotide sequence ID" value="NZ_CP017599.1"/>
</dbReference>
<dbReference type="CDD" id="cd00200">
    <property type="entry name" value="WD40"/>
    <property type="match status" value="1"/>
</dbReference>
<feature type="repeat" description="WD" evidence="3">
    <location>
        <begin position="100"/>
        <end position="141"/>
    </location>
</feature>
<evidence type="ECO:0000256" key="1">
    <source>
        <dbReference type="ARBA" id="ARBA00022574"/>
    </source>
</evidence>
<evidence type="ECO:0000256" key="2">
    <source>
        <dbReference type="ARBA" id="ARBA00022737"/>
    </source>
</evidence>
<name>A0A1D8U1G9_9CYAN</name>
<dbReference type="InterPro" id="IPR001680">
    <property type="entry name" value="WD40_rpt"/>
</dbReference>
<reference evidence="5" key="1">
    <citation type="submission" date="2016-10" db="EMBL/GenBank/DDBJ databases">
        <title>Comparative genomics uncovers the prolific and rare metabolic potential of the cyanobacterial genus Moorea.</title>
        <authorList>
            <person name="Leao T."/>
            <person name="Castelao G."/>
            <person name="Korobeynikov A."/>
            <person name="Monroe E.A."/>
            <person name="Podell S."/>
            <person name="Glukhov E."/>
            <person name="Allen E."/>
            <person name="Gerwick W.H."/>
            <person name="Gerwick L."/>
        </authorList>
    </citation>
    <scope>NUCLEOTIDE SEQUENCE [LARGE SCALE GENOMIC DNA]</scope>
    <source>
        <strain evidence="5">PAL-8-15-08-1</strain>
    </source>
</reference>
<dbReference type="InterPro" id="IPR019775">
    <property type="entry name" value="WD40_repeat_CS"/>
</dbReference>
<dbReference type="KEGG" id="mpro:BJP34_33760"/>
<keyword evidence="1 3" id="KW-0853">WD repeat</keyword>
<dbReference type="InterPro" id="IPR020472">
    <property type="entry name" value="WD40_PAC1"/>
</dbReference>
<dbReference type="STRING" id="1458985.BJP34_33760"/>
<dbReference type="Gene3D" id="2.130.10.10">
    <property type="entry name" value="YVTN repeat-like/Quinoprotein amine dehydrogenase"/>
    <property type="match status" value="2"/>
</dbReference>
<feature type="repeat" description="WD" evidence="3">
    <location>
        <begin position="142"/>
        <end position="176"/>
    </location>
</feature>
<dbReference type="Pfam" id="PF00400">
    <property type="entry name" value="WD40"/>
    <property type="match status" value="4"/>
</dbReference>
<feature type="repeat" description="WD" evidence="3">
    <location>
        <begin position="24"/>
        <end position="58"/>
    </location>
</feature>
<accession>A0A1D8U1G9</accession>
<dbReference type="PRINTS" id="PR00320">
    <property type="entry name" value="GPROTEINBRPT"/>
</dbReference>
<dbReference type="PROSITE" id="PS50082">
    <property type="entry name" value="WD_REPEATS_2"/>
    <property type="match status" value="4"/>
</dbReference>
<dbReference type="AlphaFoldDB" id="A0A1D8U1G9"/>
<dbReference type="InterPro" id="IPR036322">
    <property type="entry name" value="WD40_repeat_dom_sf"/>
</dbReference>
<evidence type="ECO:0000313" key="4">
    <source>
        <dbReference type="EMBL" id="AOX03740.1"/>
    </source>
</evidence>
<protein>
    <submittedName>
        <fullName evidence="4">Uncharacterized protein</fullName>
    </submittedName>
</protein>
<dbReference type="PANTHER" id="PTHR22847:SF637">
    <property type="entry name" value="WD REPEAT DOMAIN 5B"/>
    <property type="match status" value="1"/>
</dbReference>
<organism evidence="4 5">
    <name type="scientific">Moorena producens PAL-8-15-08-1</name>
    <dbReference type="NCBI Taxonomy" id="1458985"/>
    <lineage>
        <taxon>Bacteria</taxon>
        <taxon>Bacillati</taxon>
        <taxon>Cyanobacteriota</taxon>
        <taxon>Cyanophyceae</taxon>
        <taxon>Coleofasciculales</taxon>
        <taxon>Coleofasciculaceae</taxon>
        <taxon>Moorena</taxon>
    </lineage>
</organism>
<dbReference type="InterPro" id="IPR015943">
    <property type="entry name" value="WD40/YVTN_repeat-like_dom_sf"/>
</dbReference>
<dbReference type="SUPFAM" id="SSF50978">
    <property type="entry name" value="WD40 repeat-like"/>
    <property type="match status" value="1"/>
</dbReference>
<dbReference type="PROSITE" id="PS00678">
    <property type="entry name" value="WD_REPEATS_1"/>
    <property type="match status" value="3"/>
</dbReference>
<keyword evidence="2" id="KW-0677">Repeat</keyword>
<dbReference type="Proteomes" id="UP000177870">
    <property type="component" value="Chromosome"/>
</dbReference>
<evidence type="ECO:0000313" key="5">
    <source>
        <dbReference type="Proteomes" id="UP000177870"/>
    </source>
</evidence>
<evidence type="ECO:0000256" key="3">
    <source>
        <dbReference type="PROSITE-ProRule" id="PRU00221"/>
    </source>
</evidence>
<gene>
    <name evidence="4" type="ORF">BJP34_33760</name>
</gene>
<dbReference type="PROSITE" id="PS50294">
    <property type="entry name" value="WD_REPEATS_REGION"/>
    <property type="match status" value="4"/>
</dbReference>